<proteinExistence type="predicted"/>
<evidence type="ECO:0000313" key="9">
    <source>
        <dbReference type="EMBL" id="MFD1236224.1"/>
    </source>
</evidence>
<dbReference type="EMBL" id="JBHTMB010000211">
    <property type="protein sequence ID" value="MFD1236224.1"/>
    <property type="molecule type" value="Genomic_DNA"/>
</dbReference>
<organism evidence="9 10">
    <name type="scientific">Pseudonocardia benzenivorans</name>
    <dbReference type="NCBI Taxonomy" id="228005"/>
    <lineage>
        <taxon>Bacteria</taxon>
        <taxon>Bacillati</taxon>
        <taxon>Actinomycetota</taxon>
        <taxon>Actinomycetes</taxon>
        <taxon>Pseudonocardiales</taxon>
        <taxon>Pseudonocardiaceae</taxon>
        <taxon>Pseudonocardia</taxon>
    </lineage>
</organism>
<evidence type="ECO:0000256" key="1">
    <source>
        <dbReference type="ARBA" id="ARBA00004162"/>
    </source>
</evidence>
<dbReference type="PANTHER" id="PTHR33885:SF3">
    <property type="entry name" value="PHAGE SHOCK PROTEIN C"/>
    <property type="match status" value="1"/>
</dbReference>
<keyword evidence="3 7" id="KW-0812">Transmembrane</keyword>
<evidence type="ECO:0000313" key="10">
    <source>
        <dbReference type="Proteomes" id="UP001597182"/>
    </source>
</evidence>
<evidence type="ECO:0000256" key="7">
    <source>
        <dbReference type="SAM" id="Phobius"/>
    </source>
</evidence>
<sequence length="99" mass="9908">MDTDTNASSATNAADFSATTVVTDPVDPAGGAETPPRPGFRLVRSRSDRMLGGVCGGVAAQLGIDPALLRIGLVALTILGAGAGAVLYVAAWVLAPEED</sequence>
<dbReference type="PANTHER" id="PTHR33885">
    <property type="entry name" value="PHAGE SHOCK PROTEIN C"/>
    <property type="match status" value="1"/>
</dbReference>
<name>A0ABW3VPZ5_9PSEU</name>
<reference evidence="10" key="1">
    <citation type="journal article" date="2019" name="Int. J. Syst. Evol. Microbiol.">
        <title>The Global Catalogue of Microorganisms (GCM) 10K type strain sequencing project: providing services to taxonomists for standard genome sequencing and annotation.</title>
        <authorList>
            <consortium name="The Broad Institute Genomics Platform"/>
            <consortium name="The Broad Institute Genome Sequencing Center for Infectious Disease"/>
            <person name="Wu L."/>
            <person name="Ma J."/>
        </authorList>
    </citation>
    <scope>NUCLEOTIDE SEQUENCE [LARGE SCALE GENOMIC DNA]</scope>
    <source>
        <strain evidence="10">CCUG 49018</strain>
    </source>
</reference>
<feature type="transmembrane region" description="Helical" evidence="7">
    <location>
        <begin position="71"/>
        <end position="95"/>
    </location>
</feature>
<keyword evidence="10" id="KW-1185">Reference proteome</keyword>
<evidence type="ECO:0000256" key="4">
    <source>
        <dbReference type="ARBA" id="ARBA00022989"/>
    </source>
</evidence>
<dbReference type="Pfam" id="PF04024">
    <property type="entry name" value="PspC"/>
    <property type="match status" value="1"/>
</dbReference>
<dbReference type="Proteomes" id="UP001597182">
    <property type="component" value="Unassembled WGS sequence"/>
</dbReference>
<keyword evidence="2" id="KW-1003">Cell membrane</keyword>
<dbReference type="InterPro" id="IPR007168">
    <property type="entry name" value="Phageshock_PspC_N"/>
</dbReference>
<evidence type="ECO:0000256" key="5">
    <source>
        <dbReference type="ARBA" id="ARBA00023136"/>
    </source>
</evidence>
<feature type="region of interest" description="Disordered" evidence="6">
    <location>
        <begin position="1"/>
        <end position="41"/>
    </location>
</feature>
<feature type="domain" description="Phage shock protein PspC N-terminal" evidence="8">
    <location>
        <begin position="41"/>
        <end position="98"/>
    </location>
</feature>
<keyword evidence="5 7" id="KW-0472">Membrane</keyword>
<comment type="subcellular location">
    <subcellularLocation>
        <location evidence="1">Cell membrane</location>
        <topology evidence="1">Single-pass membrane protein</topology>
    </subcellularLocation>
</comment>
<protein>
    <submittedName>
        <fullName evidence="9">PspC domain-containing protein</fullName>
    </submittedName>
</protein>
<evidence type="ECO:0000259" key="8">
    <source>
        <dbReference type="Pfam" id="PF04024"/>
    </source>
</evidence>
<evidence type="ECO:0000256" key="2">
    <source>
        <dbReference type="ARBA" id="ARBA00022475"/>
    </source>
</evidence>
<evidence type="ECO:0000256" key="3">
    <source>
        <dbReference type="ARBA" id="ARBA00022692"/>
    </source>
</evidence>
<dbReference type="RefSeq" id="WP_339124346.1">
    <property type="nucleotide sequence ID" value="NZ_BAABKS010000012.1"/>
</dbReference>
<feature type="compositionally biased region" description="Low complexity" evidence="6">
    <location>
        <begin position="1"/>
        <end position="20"/>
    </location>
</feature>
<accession>A0ABW3VPZ5</accession>
<dbReference type="InterPro" id="IPR052027">
    <property type="entry name" value="PspC"/>
</dbReference>
<evidence type="ECO:0000256" key="6">
    <source>
        <dbReference type="SAM" id="MobiDB-lite"/>
    </source>
</evidence>
<keyword evidence="4 7" id="KW-1133">Transmembrane helix</keyword>
<comment type="caution">
    <text evidence="9">The sequence shown here is derived from an EMBL/GenBank/DDBJ whole genome shotgun (WGS) entry which is preliminary data.</text>
</comment>
<gene>
    <name evidence="9" type="ORF">ACFQ34_23280</name>
</gene>